<protein>
    <recommendedName>
        <fullName evidence="4">LGFP repeat-containing protein</fullName>
    </recommendedName>
</protein>
<name>A0A101RM99_9ACTN</name>
<feature type="region of interest" description="Disordered" evidence="1">
    <location>
        <begin position="15"/>
        <end position="42"/>
    </location>
</feature>
<evidence type="ECO:0000313" key="3">
    <source>
        <dbReference type="Proteomes" id="UP000053669"/>
    </source>
</evidence>
<accession>A0A101RM99</accession>
<dbReference type="STRING" id="58343.AQJ46_43270"/>
<dbReference type="EMBL" id="LMWU01000062">
    <property type="protein sequence ID" value="KUN58235.1"/>
    <property type="molecule type" value="Genomic_DNA"/>
</dbReference>
<feature type="region of interest" description="Disordered" evidence="1">
    <location>
        <begin position="154"/>
        <end position="175"/>
    </location>
</feature>
<sequence>MTAIDDKWTQVEWIGAPADAGAGAAEGPEPDGRGRSRDYQNGSIFWSPQTGAHEVHGGIRVCYARLGGTGGFLGYPVTDETGTPDGVGRYNHFEGGSVYWTPATDAHEVHGAIRDLWASMGWERSYLGYPVSDESGSPQSRYSTFQHGRITWTPSGGAVADHSQSYGDDNVGEAV</sequence>
<dbReference type="InterPro" id="IPR013207">
    <property type="entry name" value="LGFP"/>
</dbReference>
<dbReference type="Pfam" id="PF08310">
    <property type="entry name" value="LGFP"/>
    <property type="match status" value="3"/>
</dbReference>
<comment type="caution">
    <text evidence="2">The sequence shown here is derived from an EMBL/GenBank/DDBJ whole genome shotgun (WGS) entry which is preliminary data.</text>
</comment>
<reference evidence="2 3" key="1">
    <citation type="submission" date="2015-10" db="EMBL/GenBank/DDBJ databases">
        <title>Draft genome sequence of Streptomyces canus DSM 40017, type strain for the species Streptomyces canus.</title>
        <authorList>
            <person name="Ruckert C."/>
            <person name="Winkler A."/>
            <person name="Kalinowski J."/>
            <person name="Kampfer P."/>
            <person name="Glaeser S."/>
        </authorList>
    </citation>
    <scope>NUCLEOTIDE SEQUENCE [LARGE SCALE GENOMIC DNA]</scope>
    <source>
        <strain evidence="2 3">DSM 40017</strain>
    </source>
</reference>
<feature type="compositionally biased region" description="Low complexity" evidence="1">
    <location>
        <begin position="15"/>
        <end position="27"/>
    </location>
</feature>
<organism evidence="2 3">
    <name type="scientific">Streptomyces canus</name>
    <dbReference type="NCBI Taxonomy" id="58343"/>
    <lineage>
        <taxon>Bacteria</taxon>
        <taxon>Bacillati</taxon>
        <taxon>Actinomycetota</taxon>
        <taxon>Actinomycetes</taxon>
        <taxon>Kitasatosporales</taxon>
        <taxon>Streptomycetaceae</taxon>
        <taxon>Streptomyces</taxon>
        <taxon>Streptomyces aurantiacus group</taxon>
    </lineage>
</organism>
<gene>
    <name evidence="2" type="ORF">AQJ46_43270</name>
</gene>
<dbReference type="AlphaFoldDB" id="A0A101RM99"/>
<dbReference type="Proteomes" id="UP000053669">
    <property type="component" value="Unassembled WGS sequence"/>
</dbReference>
<proteinExistence type="predicted"/>
<evidence type="ECO:0008006" key="4">
    <source>
        <dbReference type="Google" id="ProtNLM"/>
    </source>
</evidence>
<evidence type="ECO:0000313" key="2">
    <source>
        <dbReference type="EMBL" id="KUN58235.1"/>
    </source>
</evidence>
<evidence type="ECO:0000256" key="1">
    <source>
        <dbReference type="SAM" id="MobiDB-lite"/>
    </source>
</evidence>
<dbReference type="RefSeq" id="WP_059210850.1">
    <property type="nucleotide sequence ID" value="NZ_KQ948676.1"/>
</dbReference>